<dbReference type="SUPFAM" id="SSF52540">
    <property type="entry name" value="P-loop containing nucleoside triphosphate hydrolases"/>
    <property type="match status" value="1"/>
</dbReference>
<dbReference type="PANTHER" id="PTHR48182:SF2">
    <property type="entry name" value="PROTEIN SERAC1"/>
    <property type="match status" value="1"/>
</dbReference>
<dbReference type="GO" id="GO:0016020">
    <property type="term" value="C:membrane"/>
    <property type="evidence" value="ECO:0007669"/>
    <property type="project" value="UniProtKB-SubCell"/>
</dbReference>
<dbReference type="PANTHER" id="PTHR48182">
    <property type="entry name" value="PROTEIN SERAC1"/>
    <property type="match status" value="1"/>
</dbReference>
<name>A0AAE3GNX4_9CYAN</name>
<evidence type="ECO:0000256" key="3">
    <source>
        <dbReference type="ARBA" id="ARBA00022824"/>
    </source>
</evidence>
<dbReference type="Gene3D" id="3.40.50.300">
    <property type="entry name" value="P-loop containing nucleotide triphosphate hydrolases"/>
    <property type="match status" value="1"/>
</dbReference>
<evidence type="ECO:0000313" key="6">
    <source>
        <dbReference type="Proteomes" id="UP001204953"/>
    </source>
</evidence>
<evidence type="ECO:0000256" key="4">
    <source>
        <dbReference type="ARBA" id="ARBA00023136"/>
    </source>
</evidence>
<sequence length="945" mass="109084">MAGTTVWDQLSNEMSKSDDSKFKDKVISLLRILDPSFEECSDIPGADFVVRSSEDKLDWVVQCQAFDVEFDLDENHALQIVSTTEAFISEGFRCDRYWVLHNHQNGRRGRGKFSHFLGKIEEYKASLEASGNINNFRLLQRQEFLDKAENEFRSTLTCLLQEYSRRYRLDIENKLEFGKYYVPNVPAEESEISFREHEPIPNVKQVPSNGNQSVSELVISERKDIIWTLMHGEAGAGKTTTALYTATTANKIVFFINCDILNFYSLRSGTNFLLEHILRMLNILEEFEDETDRELLYSLSGATLGKTIEHSEKHILVFDGLDENRFYSDPSSEGIKRLSDRLSDIHCPIILVTRTSHFEESLFSELVTVNNSRGGAKARRKARALKLDIWSSDHILQLIDKIMEDYKKNLPDSENSPRILDGESFLKIQKFRCLFLDESYRDFYGELPLNPLFLQFILSDVVERDIQPVNRPTLIYQWVRRKIYRDIEKDNRPFIIEKKSAKDLTSSERSERNVQVDKILYIMELVSKDMTLGREDGTFVLKDLTDSQKVEEFAAKIFQVDRVRIIDVLLNSVLTSHATLTREKYRSTKQKITFIFKILQEYFLALFLVRNNEDFSRYPKSIISFCEEIIKTDPEEELWMYLRENFDFSQGNTLMIDNQRYGLNPLFGCKNPDRKGDIIFVHGLMGHATKTWHPSEKDDPDSCWLGWLAKDQKLSELGIWTYGYEAEPSAWKGKGIPLFDQSSPLLDYLDSQELGDKPIIFITHSLGGLLVKKMLESADKYPQSQKFIHQTKGIVFLATPHQGAHLAELIKNIGTLFARLEPIVNDLKANEHNLRSLNETYRQKCRSWCIETKVYFETEAVFGVKVVEEMSADPGLLDVKPFAVQGANHISIAKPESENSQVYIGVRKFIKDSLNIPAKIPLNLPDKVTKIIEVDDVCQNEFKRL</sequence>
<comment type="caution">
    <text evidence="5">The sequence shown here is derived from an EMBL/GenBank/DDBJ whole genome shotgun (WGS) entry which is preliminary data.</text>
</comment>
<dbReference type="Gene3D" id="3.40.50.1820">
    <property type="entry name" value="alpha/beta hydrolase"/>
    <property type="match status" value="1"/>
</dbReference>
<dbReference type="RefSeq" id="WP_254010053.1">
    <property type="nucleotide sequence ID" value="NZ_JAMZMM010000009.1"/>
</dbReference>
<dbReference type="InterPro" id="IPR052374">
    <property type="entry name" value="SERAC1"/>
</dbReference>
<keyword evidence="3" id="KW-0256">Endoplasmic reticulum</keyword>
<keyword evidence="6" id="KW-1185">Reference proteome</keyword>
<dbReference type="EMBL" id="JAMZMM010000009">
    <property type="protein sequence ID" value="MCP2727238.1"/>
    <property type="molecule type" value="Genomic_DNA"/>
</dbReference>
<evidence type="ECO:0008006" key="7">
    <source>
        <dbReference type="Google" id="ProtNLM"/>
    </source>
</evidence>
<keyword evidence="4" id="KW-0472">Membrane</keyword>
<protein>
    <recommendedName>
        <fullName evidence="7">NACHT domain-containing protein</fullName>
    </recommendedName>
</protein>
<comment type="subcellular location">
    <subcellularLocation>
        <location evidence="1">Endoplasmic reticulum</location>
    </subcellularLocation>
    <subcellularLocation>
        <location evidence="2">Membrane</location>
    </subcellularLocation>
</comment>
<dbReference type="AlphaFoldDB" id="A0AAE3GNX4"/>
<evidence type="ECO:0000256" key="1">
    <source>
        <dbReference type="ARBA" id="ARBA00004240"/>
    </source>
</evidence>
<accession>A0AAE3GNX4</accession>
<gene>
    <name evidence="5" type="ORF">NJ959_01965</name>
</gene>
<evidence type="ECO:0000313" key="5">
    <source>
        <dbReference type="EMBL" id="MCP2727238.1"/>
    </source>
</evidence>
<dbReference type="InterPro" id="IPR029058">
    <property type="entry name" value="AB_hydrolase_fold"/>
</dbReference>
<dbReference type="SUPFAM" id="SSF53474">
    <property type="entry name" value="alpha/beta-Hydrolases"/>
    <property type="match status" value="1"/>
</dbReference>
<dbReference type="Proteomes" id="UP001204953">
    <property type="component" value="Unassembled WGS sequence"/>
</dbReference>
<reference evidence="5" key="1">
    <citation type="submission" date="2022-06" db="EMBL/GenBank/DDBJ databases">
        <title>New cyanobacteria of genus Symplocastrum in benthos of Lake Baikal.</title>
        <authorList>
            <person name="Sorokovikova E."/>
            <person name="Tikhonova I."/>
            <person name="Krasnopeev A."/>
            <person name="Evseev P."/>
            <person name="Gladkikh A."/>
            <person name="Belykh O."/>
        </authorList>
    </citation>
    <scope>NUCLEOTIDE SEQUENCE</scope>
    <source>
        <strain evidence="5">BBK-W-15</strain>
    </source>
</reference>
<organism evidence="5 6">
    <name type="scientific">Limnofasciculus baicalensis BBK-W-15</name>
    <dbReference type="NCBI Taxonomy" id="2699891"/>
    <lineage>
        <taxon>Bacteria</taxon>
        <taxon>Bacillati</taxon>
        <taxon>Cyanobacteriota</taxon>
        <taxon>Cyanophyceae</taxon>
        <taxon>Coleofasciculales</taxon>
        <taxon>Coleofasciculaceae</taxon>
        <taxon>Limnofasciculus</taxon>
        <taxon>Limnofasciculus baicalensis</taxon>
    </lineage>
</organism>
<evidence type="ECO:0000256" key="2">
    <source>
        <dbReference type="ARBA" id="ARBA00004370"/>
    </source>
</evidence>
<dbReference type="InterPro" id="IPR027417">
    <property type="entry name" value="P-loop_NTPase"/>
</dbReference>
<proteinExistence type="predicted"/>